<evidence type="ECO:0000256" key="2">
    <source>
        <dbReference type="ARBA" id="ARBA00022771"/>
    </source>
</evidence>
<dbReference type="EMBL" id="MK805275">
    <property type="protein sequence ID" value="QIE48548.1"/>
    <property type="molecule type" value="mRNA"/>
</dbReference>
<accession>A0A6G6FQJ4</accession>
<dbReference type="PROSITE" id="PS50157">
    <property type="entry name" value="ZINC_FINGER_C2H2_2"/>
    <property type="match status" value="1"/>
</dbReference>
<dbReference type="SMART" id="SM00355">
    <property type="entry name" value="ZnF_C2H2"/>
    <property type="match status" value="3"/>
</dbReference>
<keyword evidence="1" id="KW-0479">Metal-binding</keyword>
<dbReference type="InterPro" id="IPR013083">
    <property type="entry name" value="Znf_RING/FYVE/PHD"/>
</dbReference>
<dbReference type="InterPro" id="IPR001841">
    <property type="entry name" value="Znf_RING"/>
</dbReference>
<dbReference type="PROSITE" id="PS00518">
    <property type="entry name" value="ZF_RING_1"/>
    <property type="match status" value="1"/>
</dbReference>
<dbReference type="SUPFAM" id="SSF57850">
    <property type="entry name" value="RING/U-box"/>
    <property type="match status" value="1"/>
</dbReference>
<dbReference type="PROSITE" id="PS50089">
    <property type="entry name" value="ZF_RING_2"/>
    <property type="match status" value="1"/>
</dbReference>
<evidence type="ECO:0000313" key="8">
    <source>
        <dbReference type="EMBL" id="QIE48548.1"/>
    </source>
</evidence>
<evidence type="ECO:0000256" key="1">
    <source>
        <dbReference type="ARBA" id="ARBA00022723"/>
    </source>
</evidence>
<dbReference type="InterPro" id="IPR013087">
    <property type="entry name" value="Znf_C2H2_type"/>
</dbReference>
<sequence length="278" mass="31183">MPEFVVDNDTRYCSLCDEYFITDEARTEHIQHSDNHPRCDSCNIRFANGNSLRVHYTISRKHNYCSSCHRHFNTAAGIRVHIELVHGGDDSDSDNDDPARNYDGWEDDVGREMFPDEDDFDTLPVSLDEAIDPEQVYWPEDSEPLPDELRELEEEEERAYSGWAPVPSPDDLGNESDDESDDTAGEEEVHSHTCTDSCNDAPGEKSSKLKAKVTATGTLSMDCPICLCPTRSPTATACGHVFCSSCIYTSVFIGKNCPVCRTKTVVRDLRKLFLEVAV</sequence>
<feature type="region of interest" description="Disordered" evidence="5">
    <location>
        <begin position="87"/>
        <end position="123"/>
    </location>
</feature>
<dbReference type="InterPro" id="IPR017907">
    <property type="entry name" value="Znf_RING_CS"/>
</dbReference>
<evidence type="ECO:0000256" key="4">
    <source>
        <dbReference type="PROSITE-ProRule" id="PRU00042"/>
    </source>
</evidence>
<dbReference type="PANTHER" id="PTHR23041:SF78">
    <property type="entry name" value="E3 UBIQUITIN-PROTEIN LIGASE RNF4"/>
    <property type="match status" value="1"/>
</dbReference>
<feature type="compositionally biased region" description="Acidic residues" evidence="5">
    <location>
        <begin position="172"/>
        <end position="186"/>
    </location>
</feature>
<dbReference type="OrthoDB" id="6270329at2759"/>
<dbReference type="InterPro" id="IPR047134">
    <property type="entry name" value="RNF4"/>
</dbReference>
<evidence type="ECO:0000259" key="6">
    <source>
        <dbReference type="PROSITE" id="PS50089"/>
    </source>
</evidence>
<dbReference type="GO" id="GO:0008270">
    <property type="term" value="F:zinc ion binding"/>
    <property type="evidence" value="ECO:0007669"/>
    <property type="project" value="UniProtKB-KW"/>
</dbReference>
<evidence type="ECO:0000256" key="3">
    <source>
        <dbReference type="ARBA" id="ARBA00022833"/>
    </source>
</evidence>
<evidence type="ECO:0000256" key="5">
    <source>
        <dbReference type="SAM" id="MobiDB-lite"/>
    </source>
</evidence>
<evidence type="ECO:0008006" key="9">
    <source>
        <dbReference type="Google" id="ProtNLM"/>
    </source>
</evidence>
<organism evidence="8">
    <name type="scientific">Trametes gibbosa</name>
    <dbReference type="NCBI Taxonomy" id="160864"/>
    <lineage>
        <taxon>Eukaryota</taxon>
        <taxon>Fungi</taxon>
        <taxon>Dikarya</taxon>
        <taxon>Basidiomycota</taxon>
        <taxon>Agaricomycotina</taxon>
        <taxon>Agaricomycetes</taxon>
        <taxon>Polyporales</taxon>
        <taxon>Polyporaceae</taxon>
        <taxon>Trametes</taxon>
    </lineage>
</organism>
<feature type="domain" description="C2H2-type" evidence="7">
    <location>
        <begin position="63"/>
        <end position="91"/>
    </location>
</feature>
<keyword evidence="3" id="KW-0862">Zinc</keyword>
<dbReference type="PROSITE" id="PS00028">
    <property type="entry name" value="ZINC_FINGER_C2H2_1"/>
    <property type="match status" value="1"/>
</dbReference>
<feature type="domain" description="RING-type" evidence="6">
    <location>
        <begin position="223"/>
        <end position="261"/>
    </location>
</feature>
<dbReference type="AlphaFoldDB" id="A0A6G6FQJ4"/>
<dbReference type="Pfam" id="PF13639">
    <property type="entry name" value="zf-RING_2"/>
    <property type="match status" value="1"/>
</dbReference>
<dbReference type="PANTHER" id="PTHR23041">
    <property type="entry name" value="RING FINGER DOMAIN-CONTAINING"/>
    <property type="match status" value="1"/>
</dbReference>
<dbReference type="Gene3D" id="3.30.40.10">
    <property type="entry name" value="Zinc/RING finger domain, C3HC4 (zinc finger)"/>
    <property type="match status" value="1"/>
</dbReference>
<proteinExistence type="evidence at transcript level"/>
<name>A0A6G6FQJ4_9APHY</name>
<keyword evidence="2 4" id="KW-0863">Zinc-finger</keyword>
<evidence type="ECO:0000259" key="7">
    <source>
        <dbReference type="PROSITE" id="PS50157"/>
    </source>
</evidence>
<protein>
    <recommendedName>
        <fullName evidence="9">RING-type domain-containing protein</fullName>
    </recommendedName>
</protein>
<feature type="region of interest" description="Disordered" evidence="5">
    <location>
        <begin position="151"/>
        <end position="206"/>
    </location>
</feature>
<dbReference type="SMART" id="SM00184">
    <property type="entry name" value="RING"/>
    <property type="match status" value="1"/>
</dbReference>
<reference evidence="8" key="1">
    <citation type="journal article" date="2019" name="J. For. Res.">
        <title>Expression and analysis of zinc finger family gene in Lenzites gibbosa.</title>
        <authorList>
            <person name="Zhang J."/>
            <person name="Chi Y."/>
            <person name="Li S."/>
            <person name="Zhang J."/>
            <person name="Chen J."/>
        </authorList>
    </citation>
    <scope>NUCLEOTIDE SEQUENCE</scope>
    <source>
        <strain evidence="8">ZnF141</strain>
    </source>
</reference>
<dbReference type="Gene3D" id="3.30.160.60">
    <property type="entry name" value="Classic Zinc Finger"/>
    <property type="match status" value="1"/>
</dbReference>